<gene>
    <name evidence="2" type="ORF">D1Z90_02385</name>
</gene>
<feature type="transmembrane region" description="Helical" evidence="1">
    <location>
        <begin position="66"/>
        <end position="85"/>
    </location>
</feature>
<sequence length="129" mass="13882">MAQAIDRKTLLFAFLTGLCGNATLAVLTSSYVAFSIFPIIAFAFAISSLWQRYVDGPLSDNTGNCALALFFIGAFGYSAFIRAQYPAIGENLLQIFICLGLSFFVATRLGMSKSEPMQTEQAPAASLES</sequence>
<comment type="caution">
    <text evidence="2">The sequence shown here is derived from an EMBL/GenBank/DDBJ whole genome shotgun (WGS) entry which is preliminary data.</text>
</comment>
<evidence type="ECO:0000313" key="3">
    <source>
        <dbReference type="Proteomes" id="UP000283255"/>
    </source>
</evidence>
<dbReference type="NCBIfam" id="NF008278">
    <property type="entry name" value="PRK11056.1"/>
    <property type="match status" value="1"/>
</dbReference>
<protein>
    <submittedName>
        <fullName evidence="2">YijD family membrane protein</fullName>
    </submittedName>
</protein>
<dbReference type="OrthoDB" id="6215223at2"/>
<dbReference type="InterPro" id="IPR009867">
    <property type="entry name" value="DUF1422"/>
</dbReference>
<dbReference type="EMBL" id="QZCH01000001">
    <property type="protein sequence ID" value="RJG51596.1"/>
    <property type="molecule type" value="Genomic_DNA"/>
</dbReference>
<keyword evidence="1" id="KW-0472">Membrane</keyword>
<keyword evidence="1" id="KW-1133">Transmembrane helix</keyword>
<dbReference type="Proteomes" id="UP000283255">
    <property type="component" value="Unassembled WGS sequence"/>
</dbReference>
<feature type="transmembrane region" description="Helical" evidence="1">
    <location>
        <begin position="91"/>
        <end position="111"/>
    </location>
</feature>
<organism evidence="2 3">
    <name type="scientific">Motilimonas pumila</name>
    <dbReference type="NCBI Taxonomy" id="2303987"/>
    <lineage>
        <taxon>Bacteria</taxon>
        <taxon>Pseudomonadati</taxon>
        <taxon>Pseudomonadota</taxon>
        <taxon>Gammaproteobacteria</taxon>
        <taxon>Alteromonadales</taxon>
        <taxon>Alteromonadales genera incertae sedis</taxon>
        <taxon>Motilimonas</taxon>
    </lineage>
</organism>
<accession>A0A418YKU9</accession>
<feature type="transmembrane region" description="Helical" evidence="1">
    <location>
        <begin position="35"/>
        <end position="54"/>
    </location>
</feature>
<proteinExistence type="predicted"/>
<reference evidence="2 3" key="2">
    <citation type="submission" date="2019-01" db="EMBL/GenBank/DDBJ databases">
        <title>Motilimonas pumilus sp. nov., isolated from the gut of sea cucumber (Apostichopus japonicus).</title>
        <authorList>
            <person name="Wang F.-Q."/>
            <person name="Ren L.-H."/>
            <person name="Lin Y.-W."/>
            <person name="Sun G.-H."/>
            <person name="Du Z.-J."/>
            <person name="Zhao J.-X."/>
            <person name="Liu X.-J."/>
            <person name="Liu L.-J."/>
        </authorList>
    </citation>
    <scope>NUCLEOTIDE SEQUENCE [LARGE SCALE GENOMIC DNA]</scope>
    <source>
        <strain evidence="2 3">PLHSC7-2</strain>
    </source>
</reference>
<reference evidence="2 3" key="1">
    <citation type="submission" date="2018-09" db="EMBL/GenBank/DDBJ databases">
        <authorList>
            <person name="Wang F."/>
        </authorList>
    </citation>
    <scope>NUCLEOTIDE SEQUENCE [LARGE SCALE GENOMIC DNA]</scope>
    <source>
        <strain evidence="2 3">PLHSC7-2</strain>
    </source>
</reference>
<evidence type="ECO:0000313" key="2">
    <source>
        <dbReference type="EMBL" id="RJG51596.1"/>
    </source>
</evidence>
<name>A0A418YKU9_9GAMM</name>
<keyword evidence="3" id="KW-1185">Reference proteome</keyword>
<dbReference type="AlphaFoldDB" id="A0A418YKU9"/>
<evidence type="ECO:0000256" key="1">
    <source>
        <dbReference type="SAM" id="Phobius"/>
    </source>
</evidence>
<dbReference type="RefSeq" id="WP_119909120.1">
    <property type="nucleotide sequence ID" value="NZ_QZCH01000001.1"/>
</dbReference>
<keyword evidence="1" id="KW-0812">Transmembrane</keyword>
<dbReference type="Pfam" id="PF07226">
    <property type="entry name" value="DUF1422"/>
    <property type="match status" value="1"/>
</dbReference>